<evidence type="ECO:0000256" key="5">
    <source>
        <dbReference type="ARBA" id="ARBA00022777"/>
    </source>
</evidence>
<dbReference type="EMBL" id="PDHS01000052">
    <property type="protein sequence ID" value="MQM29495.1"/>
    <property type="molecule type" value="Genomic_DNA"/>
</dbReference>
<organism evidence="8 9">
    <name type="scientific">Candidatus Accumulibacter phosphatis</name>
    <dbReference type="NCBI Taxonomy" id="327160"/>
    <lineage>
        <taxon>Bacteria</taxon>
        <taxon>Pseudomonadati</taxon>
        <taxon>Pseudomonadota</taxon>
        <taxon>Betaproteobacteria</taxon>
        <taxon>Candidatus Accumulibacter</taxon>
    </lineage>
</organism>
<dbReference type="Pfam" id="PF02518">
    <property type="entry name" value="HATPase_c"/>
    <property type="match status" value="1"/>
</dbReference>
<reference evidence="8 9" key="1">
    <citation type="submission" date="2017-09" db="EMBL/GenBank/DDBJ databases">
        <title>Metagenomic Analysis Reveals Denitrifying Candidatus Accumulibacter and Flanking Population as a Source of N2O.</title>
        <authorList>
            <person name="Gao H."/>
            <person name="Mao Y."/>
            <person name="Zhao X."/>
            <person name="Liu W.-T."/>
            <person name="Zhang T."/>
            <person name="Wells G."/>
        </authorList>
    </citation>
    <scope>NUCLEOTIDE SEQUENCE [LARGE SCALE GENOMIC DNA]</scope>
    <source>
        <strain evidence="8">CANDO_2_IC</strain>
    </source>
</reference>
<dbReference type="SUPFAM" id="SSF55874">
    <property type="entry name" value="ATPase domain of HSP90 chaperone/DNA topoisomerase II/histidine kinase"/>
    <property type="match status" value="1"/>
</dbReference>
<dbReference type="SMART" id="SM00388">
    <property type="entry name" value="HisKA"/>
    <property type="match status" value="1"/>
</dbReference>
<dbReference type="CDD" id="cd00082">
    <property type="entry name" value="HisKA"/>
    <property type="match status" value="1"/>
</dbReference>
<dbReference type="PANTHER" id="PTHR43304:SF1">
    <property type="entry name" value="PAC DOMAIN-CONTAINING PROTEIN"/>
    <property type="match status" value="1"/>
</dbReference>
<dbReference type="InterPro" id="IPR003594">
    <property type="entry name" value="HATPase_dom"/>
</dbReference>
<dbReference type="InterPro" id="IPR000700">
    <property type="entry name" value="PAS-assoc_C"/>
</dbReference>
<comment type="caution">
    <text evidence="8">The sequence shown here is derived from an EMBL/GenBank/DDBJ whole genome shotgun (WGS) entry which is preliminary data.</text>
</comment>
<dbReference type="PROSITE" id="PS50109">
    <property type="entry name" value="HIS_KIN"/>
    <property type="match status" value="1"/>
</dbReference>
<feature type="domain" description="Histidine kinase" evidence="6">
    <location>
        <begin position="56"/>
        <end position="272"/>
    </location>
</feature>
<evidence type="ECO:0000256" key="3">
    <source>
        <dbReference type="ARBA" id="ARBA00022553"/>
    </source>
</evidence>
<dbReference type="Gene3D" id="3.30.565.10">
    <property type="entry name" value="Histidine kinase-like ATPase, C-terminal domain"/>
    <property type="match status" value="1"/>
</dbReference>
<evidence type="ECO:0000259" key="6">
    <source>
        <dbReference type="PROSITE" id="PS50109"/>
    </source>
</evidence>
<dbReference type="InterPro" id="IPR005467">
    <property type="entry name" value="His_kinase_dom"/>
</dbReference>
<dbReference type="Pfam" id="PF00512">
    <property type="entry name" value="HisKA"/>
    <property type="match status" value="1"/>
</dbReference>
<dbReference type="InterPro" id="IPR004358">
    <property type="entry name" value="Sig_transdc_His_kin-like_C"/>
</dbReference>
<dbReference type="InterPro" id="IPR052162">
    <property type="entry name" value="Sensor_kinase/Photoreceptor"/>
</dbReference>
<dbReference type="SMART" id="SM00387">
    <property type="entry name" value="HATPase_c"/>
    <property type="match status" value="1"/>
</dbReference>
<evidence type="ECO:0000256" key="4">
    <source>
        <dbReference type="ARBA" id="ARBA00022679"/>
    </source>
</evidence>
<evidence type="ECO:0000259" key="7">
    <source>
        <dbReference type="PROSITE" id="PS50113"/>
    </source>
</evidence>
<dbReference type="Proteomes" id="UP000342300">
    <property type="component" value="Unassembled WGS sequence"/>
</dbReference>
<dbReference type="GO" id="GO:0000155">
    <property type="term" value="F:phosphorelay sensor kinase activity"/>
    <property type="evidence" value="ECO:0007669"/>
    <property type="project" value="InterPro"/>
</dbReference>
<dbReference type="PROSITE" id="PS50113">
    <property type="entry name" value="PAC"/>
    <property type="match status" value="1"/>
</dbReference>
<keyword evidence="5" id="KW-0418">Kinase</keyword>
<dbReference type="PANTHER" id="PTHR43304">
    <property type="entry name" value="PHYTOCHROME-LIKE PROTEIN CPH1"/>
    <property type="match status" value="1"/>
</dbReference>
<keyword evidence="4" id="KW-0808">Transferase</keyword>
<dbReference type="InterPro" id="IPR003661">
    <property type="entry name" value="HisK_dim/P_dom"/>
</dbReference>
<evidence type="ECO:0000256" key="2">
    <source>
        <dbReference type="ARBA" id="ARBA00012438"/>
    </source>
</evidence>
<protein>
    <recommendedName>
        <fullName evidence="2">histidine kinase</fullName>
        <ecNumber evidence="2">2.7.13.3</ecNumber>
    </recommendedName>
</protein>
<keyword evidence="3" id="KW-0597">Phosphoprotein</keyword>
<accession>A0A6A7RQ29</accession>
<dbReference type="SUPFAM" id="SSF47384">
    <property type="entry name" value="Homodimeric domain of signal transducing histidine kinase"/>
    <property type="match status" value="1"/>
</dbReference>
<gene>
    <name evidence="8" type="ORF">CRU78_02645</name>
</gene>
<evidence type="ECO:0000313" key="8">
    <source>
        <dbReference type="EMBL" id="MQM29495.1"/>
    </source>
</evidence>
<dbReference type="InterPro" id="IPR035965">
    <property type="entry name" value="PAS-like_dom_sf"/>
</dbReference>
<dbReference type="PRINTS" id="PR00344">
    <property type="entry name" value="BCTRLSENSOR"/>
</dbReference>
<sequence>MIGETVRHVRQQADLSRAADGTPLRCLGTTQDITERKQVEEELRRSNAELEQFSYAISHDLRQPLRMVASYMQLLGISLAEQLDDEQREHFKFAIDGARRLDQMLVALLEYSRVGRLGEPPAWLETRAIVDEALLFLQPAIAEAQAKIRVRGHWPRAWVRPDEILRLLQNLIANAAKFRLAGRCPEIRVVSRVARGQWCLSVADNGVGIHPGQLGRLFQVFQRLQSRANYEGSGVGLALCRKIAEHHGGRIWAESAGDGQGSRFCVSLPLTGFLSDGRRVAREPVGQSRAVDRLNRNIDD</sequence>
<dbReference type="AlphaFoldDB" id="A0A6A7RQ29"/>
<dbReference type="InterPro" id="IPR036890">
    <property type="entry name" value="HATPase_C_sf"/>
</dbReference>
<dbReference type="SUPFAM" id="SSF55785">
    <property type="entry name" value="PYP-like sensor domain (PAS domain)"/>
    <property type="match status" value="1"/>
</dbReference>
<comment type="catalytic activity">
    <reaction evidence="1">
        <text>ATP + protein L-histidine = ADP + protein N-phospho-L-histidine.</text>
        <dbReference type="EC" id="2.7.13.3"/>
    </reaction>
</comment>
<evidence type="ECO:0000313" key="9">
    <source>
        <dbReference type="Proteomes" id="UP000342300"/>
    </source>
</evidence>
<dbReference type="Gene3D" id="1.10.287.130">
    <property type="match status" value="1"/>
</dbReference>
<dbReference type="InterPro" id="IPR036097">
    <property type="entry name" value="HisK_dim/P_sf"/>
</dbReference>
<dbReference type="EC" id="2.7.13.3" evidence="2"/>
<dbReference type="Gene3D" id="2.10.70.100">
    <property type="match status" value="1"/>
</dbReference>
<feature type="domain" description="PAC" evidence="7">
    <location>
        <begin position="1"/>
        <end position="45"/>
    </location>
</feature>
<name>A0A6A7RQ29_9PROT</name>
<proteinExistence type="predicted"/>
<evidence type="ECO:0000256" key="1">
    <source>
        <dbReference type="ARBA" id="ARBA00000085"/>
    </source>
</evidence>